<accession>A0A7X1GFI4</accession>
<dbReference type="SUPFAM" id="SSF55729">
    <property type="entry name" value="Acyl-CoA N-acyltransferases (Nat)"/>
    <property type="match status" value="1"/>
</dbReference>
<sequence length="155" mass="17181">MLQIRRATQDDAQAAFEIRLRAIRHQCIGAYTEQQMLTWTAGSAADGYSALMDSHFYMGYVDGVAVATGMLDLPRREIGAIFVLPEFMQQGIGVLMLAFLEQLARQLGLEQVVLDATLNAADFYRRCGYRGEQTSIYHSPSGLQLACVPMVKQLG</sequence>
<evidence type="ECO:0000256" key="1">
    <source>
        <dbReference type="ARBA" id="ARBA00022679"/>
    </source>
</evidence>
<protein>
    <submittedName>
        <fullName evidence="4">GNAT family N-acetyltransferase</fullName>
    </submittedName>
</protein>
<reference evidence="4 5" key="1">
    <citation type="submission" date="2020-08" db="EMBL/GenBank/DDBJ databases">
        <title>Pseudomonas sp. nov.</title>
        <authorList>
            <person name="Gieschler S."/>
            <person name="Fiedler G."/>
            <person name="Brinks E."/>
            <person name="Boehnlein C."/>
            <person name="Franz C.M.A.P."/>
            <person name="Kabisch J."/>
        </authorList>
    </citation>
    <scope>NUCLEOTIDE SEQUENCE [LARGE SCALE GENOMIC DNA]</scope>
    <source>
        <strain evidence="4 5">MBT-1</strain>
    </source>
</reference>
<dbReference type="InterPro" id="IPR016181">
    <property type="entry name" value="Acyl_CoA_acyltransferase"/>
</dbReference>
<comment type="caution">
    <text evidence="4">The sequence shown here is derived from an EMBL/GenBank/DDBJ whole genome shotgun (WGS) entry which is preliminary data.</text>
</comment>
<dbReference type="PANTHER" id="PTHR43877">
    <property type="entry name" value="AMINOALKYLPHOSPHONATE N-ACETYLTRANSFERASE-RELATED-RELATED"/>
    <property type="match status" value="1"/>
</dbReference>
<feature type="domain" description="N-acetyltransferase" evidence="3">
    <location>
        <begin position="2"/>
        <end position="155"/>
    </location>
</feature>
<dbReference type="PANTHER" id="PTHR43877:SF2">
    <property type="entry name" value="AMINOALKYLPHOSPHONATE N-ACETYLTRANSFERASE-RELATED"/>
    <property type="match status" value="1"/>
</dbReference>
<dbReference type="InterPro" id="IPR000182">
    <property type="entry name" value="GNAT_dom"/>
</dbReference>
<dbReference type="CDD" id="cd04301">
    <property type="entry name" value="NAT_SF"/>
    <property type="match status" value="1"/>
</dbReference>
<evidence type="ECO:0000313" key="4">
    <source>
        <dbReference type="EMBL" id="MBC2691547.1"/>
    </source>
</evidence>
<organism evidence="4 5">
    <name type="scientific">Pseudomonas kielensis</name>
    <dbReference type="NCBI Taxonomy" id="2762577"/>
    <lineage>
        <taxon>Bacteria</taxon>
        <taxon>Pseudomonadati</taxon>
        <taxon>Pseudomonadota</taxon>
        <taxon>Gammaproteobacteria</taxon>
        <taxon>Pseudomonadales</taxon>
        <taxon>Pseudomonadaceae</taxon>
        <taxon>Pseudomonas</taxon>
    </lineage>
</organism>
<keyword evidence="5" id="KW-1185">Reference proteome</keyword>
<dbReference type="RefSeq" id="WP_166589455.1">
    <property type="nucleotide sequence ID" value="NZ_JACMYG010000018.1"/>
</dbReference>
<evidence type="ECO:0000313" key="5">
    <source>
        <dbReference type="Proteomes" id="UP000526003"/>
    </source>
</evidence>
<evidence type="ECO:0000256" key="2">
    <source>
        <dbReference type="ARBA" id="ARBA00023315"/>
    </source>
</evidence>
<keyword evidence="1 4" id="KW-0808">Transferase</keyword>
<gene>
    <name evidence="4" type="ORF">H7995_17285</name>
</gene>
<dbReference type="AlphaFoldDB" id="A0A7X1GFI4"/>
<dbReference type="InterPro" id="IPR050832">
    <property type="entry name" value="Bact_Acetyltransf"/>
</dbReference>
<proteinExistence type="predicted"/>
<dbReference type="GO" id="GO:0016747">
    <property type="term" value="F:acyltransferase activity, transferring groups other than amino-acyl groups"/>
    <property type="evidence" value="ECO:0007669"/>
    <property type="project" value="InterPro"/>
</dbReference>
<dbReference type="Gene3D" id="3.40.630.30">
    <property type="match status" value="1"/>
</dbReference>
<dbReference type="PROSITE" id="PS51186">
    <property type="entry name" value="GNAT"/>
    <property type="match status" value="1"/>
</dbReference>
<dbReference type="Pfam" id="PF00583">
    <property type="entry name" value="Acetyltransf_1"/>
    <property type="match status" value="1"/>
</dbReference>
<dbReference type="Proteomes" id="UP000526003">
    <property type="component" value="Unassembled WGS sequence"/>
</dbReference>
<keyword evidence="2" id="KW-0012">Acyltransferase</keyword>
<evidence type="ECO:0000259" key="3">
    <source>
        <dbReference type="PROSITE" id="PS51186"/>
    </source>
</evidence>
<name>A0A7X1GFI4_9PSED</name>
<dbReference type="EMBL" id="JACMYG010000018">
    <property type="protein sequence ID" value="MBC2691547.1"/>
    <property type="molecule type" value="Genomic_DNA"/>
</dbReference>